<dbReference type="Proteomes" id="UP001497623">
    <property type="component" value="Unassembled WGS sequence"/>
</dbReference>
<dbReference type="AlphaFoldDB" id="A0AAV2PKQ7"/>
<proteinExistence type="predicted"/>
<name>A0AAV2PKQ7_MEGNR</name>
<reference evidence="2 3" key="1">
    <citation type="submission" date="2024-05" db="EMBL/GenBank/DDBJ databases">
        <authorList>
            <person name="Wallberg A."/>
        </authorList>
    </citation>
    <scope>NUCLEOTIDE SEQUENCE [LARGE SCALE GENOMIC DNA]</scope>
</reference>
<evidence type="ECO:0000313" key="3">
    <source>
        <dbReference type="Proteomes" id="UP001497623"/>
    </source>
</evidence>
<sequence length="140" mass="16004">MLYAACFEDHYQGTSMDDPNYSEIYRYLSQLLAGEEPTQLTSPSAAKVIEMINRLKKLIKHKDSYEYFRSLHSQNPLNPKIETVTATVPPMENTAASSGSREIDGSIHDEEGENNDLDEELDENDPYFNIKKEKILKRVS</sequence>
<gene>
    <name evidence="2" type="ORF">MNOR_LOCUS1372</name>
</gene>
<organism evidence="2 3">
    <name type="scientific">Meganyctiphanes norvegica</name>
    <name type="common">Northern krill</name>
    <name type="synonym">Thysanopoda norvegica</name>
    <dbReference type="NCBI Taxonomy" id="48144"/>
    <lineage>
        <taxon>Eukaryota</taxon>
        <taxon>Metazoa</taxon>
        <taxon>Ecdysozoa</taxon>
        <taxon>Arthropoda</taxon>
        <taxon>Crustacea</taxon>
        <taxon>Multicrustacea</taxon>
        <taxon>Malacostraca</taxon>
        <taxon>Eumalacostraca</taxon>
        <taxon>Eucarida</taxon>
        <taxon>Euphausiacea</taxon>
        <taxon>Euphausiidae</taxon>
        <taxon>Meganyctiphanes</taxon>
    </lineage>
</organism>
<dbReference type="EMBL" id="CAXKWB010000365">
    <property type="protein sequence ID" value="CAL4060444.1"/>
    <property type="molecule type" value="Genomic_DNA"/>
</dbReference>
<evidence type="ECO:0000313" key="2">
    <source>
        <dbReference type="EMBL" id="CAL4060444.1"/>
    </source>
</evidence>
<protein>
    <submittedName>
        <fullName evidence="2">Uncharacterized protein</fullName>
    </submittedName>
</protein>
<evidence type="ECO:0000256" key="1">
    <source>
        <dbReference type="SAM" id="MobiDB-lite"/>
    </source>
</evidence>
<keyword evidence="3" id="KW-1185">Reference proteome</keyword>
<accession>A0AAV2PKQ7</accession>
<feature type="compositionally biased region" description="Acidic residues" evidence="1">
    <location>
        <begin position="110"/>
        <end position="125"/>
    </location>
</feature>
<feature type="region of interest" description="Disordered" evidence="1">
    <location>
        <begin position="91"/>
        <end position="125"/>
    </location>
</feature>
<comment type="caution">
    <text evidence="2">The sequence shown here is derived from an EMBL/GenBank/DDBJ whole genome shotgun (WGS) entry which is preliminary data.</text>
</comment>